<organism evidence="1">
    <name type="scientific">marine sediment metagenome</name>
    <dbReference type="NCBI Taxonomy" id="412755"/>
    <lineage>
        <taxon>unclassified sequences</taxon>
        <taxon>metagenomes</taxon>
        <taxon>ecological metagenomes</taxon>
    </lineage>
</organism>
<evidence type="ECO:0000313" key="1">
    <source>
        <dbReference type="EMBL" id="KKN20925.1"/>
    </source>
</evidence>
<proteinExistence type="predicted"/>
<accession>A0A0F9NN51</accession>
<protein>
    <submittedName>
        <fullName evidence="1">Uncharacterized protein</fullName>
    </submittedName>
</protein>
<name>A0A0F9NN51_9ZZZZ</name>
<comment type="caution">
    <text evidence="1">The sequence shown here is derived from an EMBL/GenBank/DDBJ whole genome shotgun (WGS) entry which is preliminary data.</text>
</comment>
<dbReference type="AlphaFoldDB" id="A0A0F9NN51"/>
<dbReference type="EMBL" id="LAZR01003195">
    <property type="protein sequence ID" value="KKN20925.1"/>
    <property type="molecule type" value="Genomic_DNA"/>
</dbReference>
<sequence>MVAENTLSKIESWYTRTLSEEDPFIKFMCEYI</sequence>
<reference evidence="1" key="1">
    <citation type="journal article" date="2015" name="Nature">
        <title>Complex archaea that bridge the gap between prokaryotes and eukaryotes.</title>
        <authorList>
            <person name="Spang A."/>
            <person name="Saw J.H."/>
            <person name="Jorgensen S.L."/>
            <person name="Zaremba-Niedzwiedzka K."/>
            <person name="Martijn J."/>
            <person name="Lind A.E."/>
            <person name="van Eijk R."/>
            <person name="Schleper C."/>
            <person name="Guy L."/>
            <person name="Ettema T.J."/>
        </authorList>
    </citation>
    <scope>NUCLEOTIDE SEQUENCE</scope>
</reference>
<gene>
    <name evidence="1" type="ORF">LCGC14_0930580</name>
</gene>